<name>A0A9Q8SEF3_9PEZI</name>
<keyword evidence="3" id="KW-1185">Reference proteome</keyword>
<proteinExistence type="predicted"/>
<dbReference type="KEGG" id="clup:CLUP02_17391"/>
<evidence type="ECO:0000256" key="1">
    <source>
        <dbReference type="SAM" id="MobiDB-lite"/>
    </source>
</evidence>
<evidence type="ECO:0000313" key="2">
    <source>
        <dbReference type="EMBL" id="UQC75882.1"/>
    </source>
</evidence>
<dbReference type="EMBL" id="CP019472">
    <property type="protein sequence ID" value="UQC75882.1"/>
    <property type="molecule type" value="Genomic_DNA"/>
</dbReference>
<feature type="region of interest" description="Disordered" evidence="1">
    <location>
        <begin position="231"/>
        <end position="253"/>
    </location>
</feature>
<reference evidence="2" key="1">
    <citation type="journal article" date="2021" name="Mol. Plant Microbe Interact.">
        <title>Complete Genome Sequence of the Plant-Pathogenic Fungus Colletotrichum lupini.</title>
        <authorList>
            <person name="Baroncelli R."/>
            <person name="Pensec F."/>
            <person name="Da Lio D."/>
            <person name="Boufleur T."/>
            <person name="Vicente I."/>
            <person name="Sarrocco S."/>
            <person name="Picot A."/>
            <person name="Baraldi E."/>
            <person name="Sukno S."/>
            <person name="Thon M."/>
            <person name="Le Floch G."/>
        </authorList>
    </citation>
    <scope>NUCLEOTIDE SEQUENCE</scope>
    <source>
        <strain evidence="2">IMI 504893</strain>
    </source>
</reference>
<sequence>MHLRAGAGSTKVSGDIPLCHIRLDTSSRNFSPHSFPPSTPTTILRKREKISASAVKMGCFRMDSFESILLGKFFAASVAPIVHFHDVYLTHRSRDLLSARTNMHHHLIPRHYGPSAHSLETRKESNTNCGSRLINQVNISSSELPVYTFFGYVNFAFFPSFFLQHLHIVDYDEQPYHSVLLLNSVMITHIPKTFPTAGNQSWLFSVRAVATNIVGKRASTAYPFNYVMPAESSSRTGVPLRRDEEGGGVGSLGSRHLTSVLSFSVPRSEVQGLRGRLG</sequence>
<dbReference type="GeneID" id="73351313"/>
<organism evidence="2 3">
    <name type="scientific">Colletotrichum lupini</name>
    <dbReference type="NCBI Taxonomy" id="145971"/>
    <lineage>
        <taxon>Eukaryota</taxon>
        <taxon>Fungi</taxon>
        <taxon>Dikarya</taxon>
        <taxon>Ascomycota</taxon>
        <taxon>Pezizomycotina</taxon>
        <taxon>Sordariomycetes</taxon>
        <taxon>Hypocreomycetidae</taxon>
        <taxon>Glomerellales</taxon>
        <taxon>Glomerellaceae</taxon>
        <taxon>Colletotrichum</taxon>
        <taxon>Colletotrichum acutatum species complex</taxon>
    </lineage>
</organism>
<evidence type="ECO:0000313" key="3">
    <source>
        <dbReference type="Proteomes" id="UP000830671"/>
    </source>
</evidence>
<gene>
    <name evidence="2" type="ORF">CLUP02_17391</name>
</gene>
<dbReference type="Proteomes" id="UP000830671">
    <property type="component" value="Chromosome 10"/>
</dbReference>
<accession>A0A9Q8SEF3</accession>
<dbReference type="AlphaFoldDB" id="A0A9Q8SEF3"/>
<dbReference type="RefSeq" id="XP_049137527.1">
    <property type="nucleotide sequence ID" value="XM_049296303.1"/>
</dbReference>
<protein>
    <submittedName>
        <fullName evidence="2">Uncharacterized protein</fullName>
    </submittedName>
</protein>